<evidence type="ECO:0000313" key="2">
    <source>
        <dbReference type="Proteomes" id="UP000218323"/>
    </source>
</evidence>
<dbReference type="AlphaFoldDB" id="A0A2A4I8X6"/>
<keyword evidence="2" id="KW-1185">Reference proteome</keyword>
<proteinExistence type="predicted"/>
<comment type="caution">
    <text evidence="1">The sequence shown here is derived from an EMBL/GenBank/DDBJ whole genome shotgun (WGS) entry which is preliminary data.</text>
</comment>
<keyword evidence="1" id="KW-0808">Transferase</keyword>
<evidence type="ECO:0000313" key="1">
    <source>
        <dbReference type="EMBL" id="PCG14233.1"/>
    </source>
</evidence>
<dbReference type="EMBL" id="NWVC01000004">
    <property type="protein sequence ID" value="PCG14233.1"/>
    <property type="molecule type" value="Genomic_DNA"/>
</dbReference>
<name>A0A2A4I8X6_9SPHN</name>
<dbReference type="Pfam" id="PF15580">
    <property type="entry name" value="Imm53"/>
    <property type="match status" value="1"/>
</dbReference>
<protein>
    <submittedName>
        <fullName evidence="1">Rhodanese-related sulfurtransferase</fullName>
    </submittedName>
</protein>
<dbReference type="InterPro" id="IPR028228">
    <property type="entry name" value="Imm53"/>
</dbReference>
<sequence length="121" mass="13906">MRSRRRSCWGFRWRGALADDPLSWLQDFYATLCDGDWEHSYGCDIGNIDNPGWMLKFDFTDTEYETATFGCVRIERSETDWLDCRKEGAIFASAGGVKNLWEMISMLRQFVEAAPAANGQD</sequence>
<organism evidence="1 2">
    <name type="scientific">Sphingomonas adhaesiva</name>
    <dbReference type="NCBI Taxonomy" id="28212"/>
    <lineage>
        <taxon>Bacteria</taxon>
        <taxon>Pseudomonadati</taxon>
        <taxon>Pseudomonadota</taxon>
        <taxon>Alphaproteobacteria</taxon>
        <taxon>Sphingomonadales</taxon>
        <taxon>Sphingomonadaceae</taxon>
        <taxon>Sphingomonas</taxon>
    </lineage>
</organism>
<accession>A0A2A4I8X6</accession>
<dbReference type="GO" id="GO:0016740">
    <property type="term" value="F:transferase activity"/>
    <property type="evidence" value="ECO:0007669"/>
    <property type="project" value="UniProtKB-KW"/>
</dbReference>
<dbReference type="Proteomes" id="UP000218323">
    <property type="component" value="Unassembled WGS sequence"/>
</dbReference>
<gene>
    <name evidence="1" type="ORF">COA07_10585</name>
</gene>
<reference evidence="1 2" key="1">
    <citation type="submission" date="2017-09" db="EMBL/GenBank/DDBJ databases">
        <title>Sphingomonas adhaesiva DSM 7418, whole genome shotgun sequence.</title>
        <authorList>
            <person name="Feng G."/>
            <person name="Zhu H."/>
        </authorList>
    </citation>
    <scope>NUCLEOTIDE SEQUENCE [LARGE SCALE GENOMIC DNA]</scope>
    <source>
        <strain evidence="1 2">DSM 7418</strain>
    </source>
</reference>